<proteinExistence type="predicted"/>
<dbReference type="GO" id="GO:0004497">
    <property type="term" value="F:monooxygenase activity"/>
    <property type="evidence" value="ECO:0007669"/>
    <property type="project" value="UniProtKB-KW"/>
</dbReference>
<dbReference type="SUPFAM" id="SSF54909">
    <property type="entry name" value="Dimeric alpha+beta barrel"/>
    <property type="match status" value="1"/>
</dbReference>
<dbReference type="EMBL" id="CP002771">
    <property type="protein sequence ID" value="AEF56147.1"/>
    <property type="molecule type" value="Genomic_DNA"/>
</dbReference>
<dbReference type="eggNOG" id="COG1359">
    <property type="taxonomic scope" value="Bacteria"/>
</dbReference>
<keyword evidence="3" id="KW-1185">Reference proteome</keyword>
<feature type="domain" description="ABM" evidence="1">
    <location>
        <begin position="6"/>
        <end position="69"/>
    </location>
</feature>
<keyword evidence="2" id="KW-0560">Oxidoreductase</keyword>
<dbReference type="Proteomes" id="UP000009230">
    <property type="component" value="Chromosome"/>
</dbReference>
<name>F6CSI9_MARPP</name>
<dbReference type="OrthoDB" id="9812192at2"/>
<dbReference type="HOGENOM" id="CLU_131496_13_2_6"/>
<reference evidence="2 3" key="1">
    <citation type="journal article" date="2012" name="Stand. Genomic Sci.">
        <title>Complete genome sequence of Marinomonas posidonica type strain (IVIA-Po-181(T)).</title>
        <authorList>
            <person name="Lucas-Elio P."/>
            <person name="Goodwin L."/>
            <person name="Woyke T."/>
            <person name="Pitluck S."/>
            <person name="Nolan M."/>
            <person name="Kyrpides N.C."/>
            <person name="Detter J.C."/>
            <person name="Copeland A."/>
            <person name="Lu M."/>
            <person name="Bruce D."/>
            <person name="Detter C."/>
            <person name="Tapia R."/>
            <person name="Han S."/>
            <person name="Land M.L."/>
            <person name="Ivanova N."/>
            <person name="Mikhailova N."/>
            <person name="Johnston A.W."/>
            <person name="Sanchez-Amat A."/>
        </authorList>
    </citation>
    <scope>NUCLEOTIDE SEQUENCE [LARGE SCALE GENOMIC DNA]</scope>
    <source>
        <strain evidence="3">CECT 7376 / NCIMB 14433 / IVIA-Po-181</strain>
    </source>
</reference>
<dbReference type="InterPro" id="IPR011008">
    <property type="entry name" value="Dimeric_a/b-barrel"/>
</dbReference>
<evidence type="ECO:0000313" key="3">
    <source>
        <dbReference type="Proteomes" id="UP000009230"/>
    </source>
</evidence>
<keyword evidence="2" id="KW-0503">Monooxygenase</keyword>
<dbReference type="Gene3D" id="3.30.70.100">
    <property type="match status" value="1"/>
</dbReference>
<dbReference type="InterPro" id="IPR007138">
    <property type="entry name" value="ABM_dom"/>
</dbReference>
<evidence type="ECO:0000259" key="1">
    <source>
        <dbReference type="Pfam" id="PF03992"/>
    </source>
</evidence>
<accession>F6CSI9</accession>
<dbReference type="Pfam" id="PF03992">
    <property type="entry name" value="ABM"/>
    <property type="match status" value="1"/>
</dbReference>
<evidence type="ECO:0000313" key="2">
    <source>
        <dbReference type="EMBL" id="AEF56147.1"/>
    </source>
</evidence>
<sequence length="93" mass="10787">MTKITLTGHIMVPHQDLNQVQQALPEHMKLTQEEKGCLTFTVSQNVHNPLRFDVYEEFIDQAAFDLHQARVKASYWGQVTHNVERFYSVSQGE</sequence>
<dbReference type="AlphaFoldDB" id="F6CSI9"/>
<dbReference type="STRING" id="491952.Mar181_3120"/>
<protein>
    <submittedName>
        <fullName evidence="2">Antibiotic biosynthesis monooxygenase</fullName>
    </submittedName>
</protein>
<dbReference type="RefSeq" id="WP_013797617.1">
    <property type="nucleotide sequence ID" value="NC_015559.1"/>
</dbReference>
<organism evidence="2 3">
    <name type="scientific">Marinomonas posidonica (strain CECT 7376 / NCIMB 14433 / IVIA-Po-181)</name>
    <dbReference type="NCBI Taxonomy" id="491952"/>
    <lineage>
        <taxon>Bacteria</taxon>
        <taxon>Pseudomonadati</taxon>
        <taxon>Pseudomonadota</taxon>
        <taxon>Gammaproteobacteria</taxon>
        <taxon>Oceanospirillales</taxon>
        <taxon>Oceanospirillaceae</taxon>
        <taxon>Marinomonas</taxon>
    </lineage>
</organism>
<gene>
    <name evidence="2" type="ordered locus">Mar181_3120</name>
</gene>
<dbReference type="KEGG" id="mpc:Mar181_3120"/>